<feature type="domain" description="CobB/CobQ-like glutamine amidotransferase" evidence="3">
    <location>
        <begin position="9"/>
        <end position="204"/>
    </location>
</feature>
<keyword evidence="2" id="KW-0378">Hydrolase</keyword>
<organism evidence="4 5">
    <name type="scientific">Candidatus Limenecus avicola</name>
    <dbReference type="NCBI Taxonomy" id="2840847"/>
    <lineage>
        <taxon>Bacteria</taxon>
        <taxon>Bacillati</taxon>
        <taxon>Bacillota</taxon>
        <taxon>Clostridia</taxon>
        <taxon>Eubacteriales</taxon>
        <taxon>Clostridiaceae</taxon>
        <taxon>Clostridiaceae incertae sedis</taxon>
        <taxon>Candidatus Limenecus</taxon>
    </lineage>
</organism>
<dbReference type="CDD" id="cd01750">
    <property type="entry name" value="GATase1_CobQ"/>
    <property type="match status" value="1"/>
</dbReference>
<evidence type="ECO:0000259" key="3">
    <source>
        <dbReference type="Pfam" id="PF07685"/>
    </source>
</evidence>
<evidence type="ECO:0000256" key="2">
    <source>
        <dbReference type="HAMAP-Rule" id="MF_02213"/>
    </source>
</evidence>
<keyword evidence="2" id="KW-0133">Cell shape</keyword>
<accession>A0A9D1SSM6</accession>
<comment type="catalytic activity">
    <reaction evidence="2">
        <text>beta-D-GlcNAc-(1-&gt;4)-Mur2Ac(oyl-L-Ala-gamma-D-Glu-L-Lys-D-Ala-D-Ala)-di-trans,octa-cis-undecaprenyl diphosphate + L-glutamine + ATP + H2O = beta-D-GlcNAc-(1-&gt;4)-Mur2Ac(oyl-L-Ala-D-isoglutaminyl-L-Lys-D-Ala-D-Ala)-di-trans,octa-cis-undecaprenyl diphosphate + L-glutamate + ADP + phosphate + H(+)</text>
        <dbReference type="Rhea" id="RHEA:57928"/>
        <dbReference type="ChEBI" id="CHEBI:15377"/>
        <dbReference type="ChEBI" id="CHEBI:15378"/>
        <dbReference type="ChEBI" id="CHEBI:29985"/>
        <dbReference type="ChEBI" id="CHEBI:30616"/>
        <dbReference type="ChEBI" id="CHEBI:43474"/>
        <dbReference type="ChEBI" id="CHEBI:58359"/>
        <dbReference type="ChEBI" id="CHEBI:60033"/>
        <dbReference type="ChEBI" id="CHEBI:62233"/>
        <dbReference type="ChEBI" id="CHEBI:456216"/>
        <dbReference type="EC" id="6.3.5.13"/>
    </reaction>
</comment>
<dbReference type="InterPro" id="IPR033949">
    <property type="entry name" value="CobQ_GATase1"/>
</dbReference>
<dbReference type="AlphaFoldDB" id="A0A9D1SSM6"/>
<dbReference type="PANTHER" id="PTHR21343">
    <property type="entry name" value="DETHIOBIOTIN SYNTHETASE"/>
    <property type="match status" value="1"/>
</dbReference>
<sequence>MDSKNYTINIAHLYPKLLNIYGDWGNVLTVKNRCEWRGIDVNIDSIGIGDTIDIKKYDFYFMGGGQDQQQIAVSKELQKHKASLQDAADENAVFLAICGGYQLLGHYYQPHNAEKLLGISLLDAYTEAGDKRFIGNVTAKSDFITPDTLVGFENHSGLTYLKNETRPIAIVETGHGNNGKDKTEGARYKNVFGTYLHGSFLPKNPHFADYLISLALHKRYKEEIDLTKLDDEFENLAHSALVNKKY</sequence>
<comment type="caution">
    <text evidence="4">The sequence shown here is derived from an EMBL/GenBank/DDBJ whole genome shotgun (WGS) entry which is preliminary data.</text>
</comment>
<comment type="catalytic activity">
    <reaction evidence="2">
        <text>L-glutamine + H2O = L-glutamate + NH4(+)</text>
        <dbReference type="Rhea" id="RHEA:15889"/>
        <dbReference type="ChEBI" id="CHEBI:15377"/>
        <dbReference type="ChEBI" id="CHEBI:28938"/>
        <dbReference type="ChEBI" id="CHEBI:29985"/>
        <dbReference type="ChEBI" id="CHEBI:58359"/>
        <dbReference type="EC" id="3.5.1.2"/>
    </reaction>
</comment>
<protein>
    <recommendedName>
        <fullName evidence="2">Lipid II isoglutaminyl synthase (glutamine-hydrolyzing) subunit GatD</fullName>
        <ecNumber evidence="2">6.3.5.13</ecNumber>
    </recommendedName>
    <alternativeName>
        <fullName evidence="2">Lipid II isoglutaminyl synthase glutaminase subunit</fullName>
        <ecNumber evidence="2">3.5.1.2</ecNumber>
    </alternativeName>
</protein>
<proteinExistence type="inferred from homology"/>
<evidence type="ECO:0000313" key="5">
    <source>
        <dbReference type="Proteomes" id="UP000886748"/>
    </source>
</evidence>
<keyword evidence="1 2" id="KW-0315">Glutamine amidotransferase</keyword>
<evidence type="ECO:0000256" key="1">
    <source>
        <dbReference type="ARBA" id="ARBA00022962"/>
    </source>
</evidence>
<feature type="active site" evidence="2">
    <location>
        <position position="197"/>
    </location>
</feature>
<comment type="similarity">
    <text evidence="2">Belongs to the CobB/CobQ family. GatD subfamily.</text>
</comment>
<comment type="pathway">
    <text evidence="2">Cell wall biogenesis; peptidoglycan biosynthesis.</text>
</comment>
<dbReference type="PROSITE" id="PS51274">
    <property type="entry name" value="GATASE_COBBQ"/>
    <property type="match status" value="1"/>
</dbReference>
<dbReference type="Gene3D" id="3.40.50.880">
    <property type="match status" value="1"/>
</dbReference>
<keyword evidence="2" id="KW-0961">Cell wall biogenesis/degradation</keyword>
<dbReference type="EC" id="6.3.5.13" evidence="2"/>
<dbReference type="GO" id="GO:0004359">
    <property type="term" value="F:glutaminase activity"/>
    <property type="evidence" value="ECO:0007669"/>
    <property type="project" value="UniProtKB-UniRule"/>
</dbReference>
<dbReference type="EMBL" id="DVOD01000068">
    <property type="protein sequence ID" value="HIU93312.1"/>
    <property type="molecule type" value="Genomic_DNA"/>
</dbReference>
<name>A0A9D1SSM6_9CLOT</name>
<comment type="subunit">
    <text evidence="2">Forms a heterodimer with MurT.</text>
</comment>
<dbReference type="InterPro" id="IPR029062">
    <property type="entry name" value="Class_I_gatase-like"/>
</dbReference>
<reference evidence="4" key="1">
    <citation type="submission" date="2020-10" db="EMBL/GenBank/DDBJ databases">
        <authorList>
            <person name="Gilroy R."/>
        </authorList>
    </citation>
    <scope>NUCLEOTIDE SEQUENCE</scope>
    <source>
        <strain evidence="4">CHK154-7741</strain>
    </source>
</reference>
<dbReference type="InterPro" id="IPR011698">
    <property type="entry name" value="GATase_3"/>
</dbReference>
<keyword evidence="2" id="KW-0573">Peptidoglycan synthesis</keyword>
<dbReference type="GO" id="GO:0009252">
    <property type="term" value="P:peptidoglycan biosynthetic process"/>
    <property type="evidence" value="ECO:0007669"/>
    <property type="project" value="UniProtKB-UniRule"/>
</dbReference>
<dbReference type="HAMAP" id="MF_02213">
    <property type="entry name" value="Lipid_II_synth_GatD"/>
    <property type="match status" value="1"/>
</dbReference>
<dbReference type="GO" id="GO:0009236">
    <property type="term" value="P:cobalamin biosynthetic process"/>
    <property type="evidence" value="ECO:0007669"/>
    <property type="project" value="InterPro"/>
</dbReference>
<feature type="active site" description="Nucleophile" evidence="2">
    <location>
        <position position="98"/>
    </location>
</feature>
<dbReference type="Pfam" id="PF07685">
    <property type="entry name" value="GATase_3"/>
    <property type="match status" value="1"/>
</dbReference>
<dbReference type="SUPFAM" id="SSF52317">
    <property type="entry name" value="Class I glutamine amidotransferase-like"/>
    <property type="match status" value="1"/>
</dbReference>
<comment type="function">
    <text evidence="2">The lipid II isoglutaminyl synthase complex catalyzes the formation of alpha-D-isoglutamine in the cell wall lipid II stem peptide. The GatD subunit catalyzes the hydrolysis of glutamine to glutamate and ammonia. The resulting ammonia molecule is channeled to the active site of MurT.</text>
</comment>
<feature type="binding site" evidence="2">
    <location>
        <position position="132"/>
    </location>
    <ligand>
        <name>substrate</name>
    </ligand>
</feature>
<dbReference type="GO" id="GO:0140282">
    <property type="term" value="F:carbon-nitrogen ligase activity on lipid II"/>
    <property type="evidence" value="ECO:0007669"/>
    <property type="project" value="UniProtKB-UniRule"/>
</dbReference>
<reference evidence="4" key="2">
    <citation type="journal article" date="2021" name="PeerJ">
        <title>Extensive microbial diversity within the chicken gut microbiome revealed by metagenomics and culture.</title>
        <authorList>
            <person name="Gilroy R."/>
            <person name="Ravi A."/>
            <person name="Getino M."/>
            <person name="Pursley I."/>
            <person name="Horton D.L."/>
            <person name="Alikhan N.F."/>
            <person name="Baker D."/>
            <person name="Gharbi K."/>
            <person name="Hall N."/>
            <person name="Watson M."/>
            <person name="Adriaenssens E.M."/>
            <person name="Foster-Nyarko E."/>
            <person name="Jarju S."/>
            <person name="Secka A."/>
            <person name="Antonio M."/>
            <person name="Oren A."/>
            <person name="Chaudhuri R.R."/>
            <person name="La Ragione R."/>
            <person name="Hildebrand F."/>
            <person name="Pallen M.J."/>
        </authorList>
    </citation>
    <scope>NUCLEOTIDE SEQUENCE</scope>
    <source>
        <strain evidence="4">CHK154-7741</strain>
    </source>
</reference>
<evidence type="ECO:0000313" key="4">
    <source>
        <dbReference type="EMBL" id="HIU93312.1"/>
    </source>
</evidence>
<dbReference type="EC" id="3.5.1.2" evidence="2"/>
<dbReference type="GO" id="GO:0071555">
    <property type="term" value="P:cell wall organization"/>
    <property type="evidence" value="ECO:0007669"/>
    <property type="project" value="UniProtKB-KW"/>
</dbReference>
<dbReference type="Proteomes" id="UP000886748">
    <property type="component" value="Unassembled WGS sequence"/>
</dbReference>
<keyword evidence="2" id="KW-0436">Ligase</keyword>
<dbReference type="PANTHER" id="PTHR21343:SF9">
    <property type="entry name" value="LIPID II ISOGLUTAMINYL SYNTHASE (GLUTAMINE-HYDROLYZING) SUBUNIT GATD"/>
    <property type="match status" value="1"/>
</dbReference>
<dbReference type="InterPro" id="IPR043702">
    <property type="entry name" value="Lipid_II_synth_GatD"/>
</dbReference>
<dbReference type="GO" id="GO:0008360">
    <property type="term" value="P:regulation of cell shape"/>
    <property type="evidence" value="ECO:0007669"/>
    <property type="project" value="UniProtKB-KW"/>
</dbReference>
<gene>
    <name evidence="2" type="primary">gatD</name>
    <name evidence="4" type="ORF">IAD26_09305</name>
</gene>